<accession>A0ABR1FS74</accession>
<reference evidence="1 2" key="1">
    <citation type="submission" date="2024-03" db="EMBL/GenBank/DDBJ databases">
        <title>Aureococcus anophagefferens CCMP1851 and Kratosvirus quantuckense: Draft genome of a second virus-susceptible host strain in the model system.</title>
        <authorList>
            <person name="Chase E."/>
            <person name="Truchon A.R."/>
            <person name="Schepens W."/>
            <person name="Wilhelm S.W."/>
        </authorList>
    </citation>
    <scope>NUCLEOTIDE SEQUENCE [LARGE SCALE GENOMIC DNA]</scope>
    <source>
        <strain evidence="1 2">CCMP1851</strain>
    </source>
</reference>
<evidence type="ECO:0000313" key="2">
    <source>
        <dbReference type="Proteomes" id="UP001363151"/>
    </source>
</evidence>
<dbReference type="Proteomes" id="UP001363151">
    <property type="component" value="Unassembled WGS sequence"/>
</dbReference>
<comment type="caution">
    <text evidence="1">The sequence shown here is derived from an EMBL/GenBank/DDBJ whole genome shotgun (WGS) entry which is preliminary data.</text>
</comment>
<dbReference type="EMBL" id="JBBJCI010000253">
    <property type="protein sequence ID" value="KAK7237223.1"/>
    <property type="molecule type" value="Genomic_DNA"/>
</dbReference>
<proteinExistence type="predicted"/>
<evidence type="ECO:0008006" key="3">
    <source>
        <dbReference type="Google" id="ProtNLM"/>
    </source>
</evidence>
<protein>
    <recommendedName>
        <fullName evidence="3">COMM domain-containing protein</fullName>
    </recommendedName>
</protein>
<sequence>MNRMVHLEVEGKDGARRDVFLEMDRSELDTFIAGAQAAQTELDADRRSADGAALAAP</sequence>
<organism evidence="1 2">
    <name type="scientific">Aureococcus anophagefferens</name>
    <name type="common">Harmful bloom alga</name>
    <dbReference type="NCBI Taxonomy" id="44056"/>
    <lineage>
        <taxon>Eukaryota</taxon>
        <taxon>Sar</taxon>
        <taxon>Stramenopiles</taxon>
        <taxon>Ochrophyta</taxon>
        <taxon>Pelagophyceae</taxon>
        <taxon>Pelagomonadales</taxon>
        <taxon>Pelagomonadaceae</taxon>
        <taxon>Aureococcus</taxon>
    </lineage>
</organism>
<evidence type="ECO:0000313" key="1">
    <source>
        <dbReference type="EMBL" id="KAK7237223.1"/>
    </source>
</evidence>
<gene>
    <name evidence="1" type="ORF">SO694_000970113</name>
</gene>
<name>A0ABR1FS74_AURAN</name>
<keyword evidence="2" id="KW-1185">Reference proteome</keyword>